<comment type="function">
    <text evidence="13">Required for the formation of a threonylcarbamoyl group on adenosine at position 37 (t(6)A37) in tRNAs that read codons beginning with adenine.</text>
</comment>
<keyword evidence="7 13" id="KW-0819">tRNA processing</keyword>
<keyword evidence="9 13" id="KW-0547">Nucleotide-binding</keyword>
<dbReference type="Gene3D" id="3.40.50.11030">
    <property type="entry name" value="Threonylcarbamoyl-AMP synthase, C-terminal domain"/>
    <property type="match status" value="1"/>
</dbReference>
<dbReference type="GO" id="GO:0000049">
    <property type="term" value="F:tRNA binding"/>
    <property type="evidence" value="ECO:0007669"/>
    <property type="project" value="TreeGrafter"/>
</dbReference>
<reference evidence="16 17" key="1">
    <citation type="submission" date="2014-06" db="EMBL/GenBank/DDBJ databases">
        <title>The draft genome sequence of Idiomarina salinarum ISL-52.</title>
        <authorList>
            <person name="Du J."/>
            <person name="Shao Z."/>
        </authorList>
    </citation>
    <scope>NUCLEOTIDE SEQUENCE [LARGE SCALE GENOMIC DNA]</scope>
    <source>
        <strain evidence="16 17">ISL-52</strain>
    </source>
</reference>
<dbReference type="GO" id="GO:0061710">
    <property type="term" value="F:L-threonylcarbamoyladenylate synthase"/>
    <property type="evidence" value="ECO:0007669"/>
    <property type="project" value="UniProtKB-EC"/>
</dbReference>
<gene>
    <name evidence="16" type="ORF">IDSA_06980</name>
</gene>
<evidence type="ECO:0000256" key="7">
    <source>
        <dbReference type="ARBA" id="ARBA00022694"/>
    </source>
</evidence>
<dbReference type="NCBIfam" id="TIGR00057">
    <property type="entry name" value="L-threonylcarbamoyladenylate synthase"/>
    <property type="match status" value="1"/>
</dbReference>
<dbReference type="Pfam" id="PF03481">
    <property type="entry name" value="Sua5_C"/>
    <property type="match status" value="1"/>
</dbReference>
<organism evidence="16 17">
    <name type="scientific">Pseudidiomarina salinarum</name>
    <dbReference type="NCBI Taxonomy" id="435908"/>
    <lineage>
        <taxon>Bacteria</taxon>
        <taxon>Pseudomonadati</taxon>
        <taxon>Pseudomonadota</taxon>
        <taxon>Gammaproteobacteria</taxon>
        <taxon>Alteromonadales</taxon>
        <taxon>Idiomarinaceae</taxon>
        <taxon>Pseudidiomarina</taxon>
    </lineage>
</organism>
<evidence type="ECO:0000256" key="12">
    <source>
        <dbReference type="ARBA" id="ARBA00048366"/>
    </source>
</evidence>
<dbReference type="EC" id="2.7.7.87" evidence="3 13"/>
<evidence type="ECO:0000256" key="2">
    <source>
        <dbReference type="ARBA" id="ARBA00007663"/>
    </source>
</evidence>
<protein>
    <recommendedName>
        <fullName evidence="4 13">Threonylcarbamoyl-AMP synthase</fullName>
        <shortName evidence="13">TC-AMP synthase</shortName>
        <ecNumber evidence="3 13">2.7.7.87</ecNumber>
    </recommendedName>
    <alternativeName>
        <fullName evidence="11 13">L-threonylcarbamoyladenylate synthase</fullName>
    </alternativeName>
</protein>
<evidence type="ECO:0000256" key="5">
    <source>
        <dbReference type="ARBA" id="ARBA00022490"/>
    </source>
</evidence>
<proteinExistence type="inferred from homology"/>
<sequence length="325" mass="35832">MKTEYLKADSPADLSRAADWLKQGELVAVPTETVYGLAADATNPAAVEKIFEAKGRPKNHPLITHIRDLGQLDFWAQRPPAWLYSALETAWPGPLTVVLRKQPWINNTVTGGLDTIGLRVPSHPALLELMKTGELALAAPSANLYQQLTPTTPEQVRAALDGRIAAILDGGRCQLGTESTIVGISENQVTVLRAGPLQRREFEALFPVPVVAPAYHQEQVPGNKRVHYRPTTPVYLKSCEEIMNAGARSDLVCLYFSDELSQWHSEQSDLKGIAMPADAVGYRHALYASLYLADQRNAGAIWIEMPPKAEGWDDIWDRLHRATLS</sequence>
<evidence type="ECO:0000313" key="16">
    <source>
        <dbReference type="EMBL" id="KFZ30822.1"/>
    </source>
</evidence>
<comment type="subcellular location">
    <subcellularLocation>
        <location evidence="1 13">Cytoplasm</location>
    </subcellularLocation>
</comment>
<keyword evidence="8 13" id="KW-0548">Nucleotidyltransferase</keyword>
<dbReference type="PANTHER" id="PTHR17490:SF16">
    <property type="entry name" value="THREONYLCARBAMOYL-AMP SYNTHASE"/>
    <property type="match status" value="1"/>
</dbReference>
<dbReference type="InterPro" id="IPR038385">
    <property type="entry name" value="Sua5/YwlC_C"/>
</dbReference>
<comment type="similarity">
    <text evidence="2 13">Belongs to the SUA5 family.</text>
</comment>
<feature type="binding site" evidence="14">
    <location>
        <position position="228"/>
    </location>
    <ligand>
        <name>ATP</name>
        <dbReference type="ChEBI" id="CHEBI:30616"/>
    </ligand>
</feature>
<dbReference type="InterPro" id="IPR006070">
    <property type="entry name" value="Sua5-like_dom"/>
</dbReference>
<dbReference type="GO" id="GO:0005524">
    <property type="term" value="F:ATP binding"/>
    <property type="evidence" value="ECO:0007669"/>
    <property type="project" value="UniProtKB-UniRule"/>
</dbReference>
<evidence type="ECO:0000256" key="6">
    <source>
        <dbReference type="ARBA" id="ARBA00022679"/>
    </source>
</evidence>
<dbReference type="InterPro" id="IPR017945">
    <property type="entry name" value="DHBP_synth_RibB-like_a/b_dom"/>
</dbReference>
<dbReference type="Gene3D" id="3.90.870.10">
    <property type="entry name" value="DHBP synthase"/>
    <property type="match status" value="1"/>
</dbReference>
<feature type="binding site" evidence="14">
    <location>
        <position position="119"/>
    </location>
    <ligand>
        <name>L-threonine</name>
        <dbReference type="ChEBI" id="CHEBI:57926"/>
    </ligand>
</feature>
<dbReference type="RefSeq" id="WP_034775343.1">
    <property type="nucleotide sequence ID" value="NZ_JPER01000003.1"/>
</dbReference>
<dbReference type="AlphaFoldDB" id="A0A094IUK9"/>
<name>A0A094IUK9_9GAMM</name>
<evidence type="ECO:0000256" key="11">
    <source>
        <dbReference type="ARBA" id="ARBA00029774"/>
    </source>
</evidence>
<dbReference type="eggNOG" id="COG0009">
    <property type="taxonomic scope" value="Bacteria"/>
</dbReference>
<dbReference type="GO" id="GO:0003725">
    <property type="term" value="F:double-stranded RNA binding"/>
    <property type="evidence" value="ECO:0007669"/>
    <property type="project" value="UniProtKB-UniRule"/>
</dbReference>
<dbReference type="Proteomes" id="UP000054363">
    <property type="component" value="Unassembled WGS sequence"/>
</dbReference>
<evidence type="ECO:0000256" key="1">
    <source>
        <dbReference type="ARBA" id="ARBA00004496"/>
    </source>
</evidence>
<evidence type="ECO:0000259" key="15">
    <source>
        <dbReference type="PROSITE" id="PS51163"/>
    </source>
</evidence>
<keyword evidence="17" id="KW-1185">Reference proteome</keyword>
<feature type="binding site" evidence="14">
    <location>
        <position position="179"/>
    </location>
    <ligand>
        <name>L-threonine</name>
        <dbReference type="ChEBI" id="CHEBI:57926"/>
    </ligand>
</feature>
<feature type="binding site" evidence="14">
    <location>
        <position position="139"/>
    </location>
    <ligand>
        <name>L-threonine</name>
        <dbReference type="ChEBI" id="CHEBI:57926"/>
    </ligand>
</feature>
<evidence type="ECO:0000313" key="17">
    <source>
        <dbReference type="Proteomes" id="UP000054363"/>
    </source>
</evidence>
<evidence type="ECO:0000256" key="8">
    <source>
        <dbReference type="ARBA" id="ARBA00022695"/>
    </source>
</evidence>
<comment type="caution">
    <text evidence="16">The sequence shown here is derived from an EMBL/GenBank/DDBJ whole genome shotgun (WGS) entry which is preliminary data.</text>
</comment>
<dbReference type="OrthoDB" id="9814580at2"/>
<dbReference type="GO" id="GO:0008033">
    <property type="term" value="P:tRNA processing"/>
    <property type="evidence" value="ECO:0007669"/>
    <property type="project" value="UniProtKB-KW"/>
</dbReference>
<evidence type="ECO:0000256" key="14">
    <source>
        <dbReference type="PIRSR" id="PIRSR004930-1"/>
    </source>
</evidence>
<evidence type="ECO:0000256" key="9">
    <source>
        <dbReference type="ARBA" id="ARBA00022741"/>
    </source>
</evidence>
<evidence type="ECO:0000256" key="4">
    <source>
        <dbReference type="ARBA" id="ARBA00015492"/>
    </source>
</evidence>
<keyword evidence="6 13" id="KW-0808">Transferase</keyword>
<dbReference type="PANTHER" id="PTHR17490">
    <property type="entry name" value="SUA5"/>
    <property type="match status" value="1"/>
</dbReference>
<dbReference type="InterPro" id="IPR050156">
    <property type="entry name" value="TC-AMP_synthase_SUA5"/>
</dbReference>
<dbReference type="PROSITE" id="PS51163">
    <property type="entry name" value="YRDC"/>
    <property type="match status" value="1"/>
</dbReference>
<accession>A0A094IUK9</accession>
<feature type="binding site" evidence="14">
    <location>
        <position position="33"/>
    </location>
    <ligand>
        <name>L-threonine</name>
        <dbReference type="ChEBI" id="CHEBI:57926"/>
    </ligand>
</feature>
<comment type="catalytic activity">
    <reaction evidence="12 13">
        <text>L-threonine + hydrogencarbonate + ATP = L-threonylcarbamoyladenylate + diphosphate + H2O</text>
        <dbReference type="Rhea" id="RHEA:36407"/>
        <dbReference type="ChEBI" id="CHEBI:15377"/>
        <dbReference type="ChEBI" id="CHEBI:17544"/>
        <dbReference type="ChEBI" id="CHEBI:30616"/>
        <dbReference type="ChEBI" id="CHEBI:33019"/>
        <dbReference type="ChEBI" id="CHEBI:57926"/>
        <dbReference type="ChEBI" id="CHEBI:73682"/>
        <dbReference type="EC" id="2.7.7.87"/>
    </reaction>
</comment>
<evidence type="ECO:0000256" key="13">
    <source>
        <dbReference type="PIRNR" id="PIRNR004930"/>
    </source>
</evidence>
<dbReference type="SUPFAM" id="SSF55821">
    <property type="entry name" value="YrdC/RibB"/>
    <property type="match status" value="1"/>
</dbReference>
<feature type="binding site" evidence="14">
    <location>
        <position position="115"/>
    </location>
    <ligand>
        <name>ATP</name>
        <dbReference type="ChEBI" id="CHEBI:30616"/>
    </ligand>
</feature>
<dbReference type="EMBL" id="JPER01000003">
    <property type="protein sequence ID" value="KFZ30822.1"/>
    <property type="molecule type" value="Genomic_DNA"/>
</dbReference>
<dbReference type="InterPro" id="IPR010923">
    <property type="entry name" value="T(6)A37_SUA5"/>
</dbReference>
<feature type="binding site" evidence="14">
    <location>
        <position position="141"/>
    </location>
    <ligand>
        <name>ATP</name>
        <dbReference type="ChEBI" id="CHEBI:30616"/>
    </ligand>
</feature>
<feature type="binding site" evidence="14">
    <location>
        <position position="65"/>
    </location>
    <ligand>
        <name>L-threonine</name>
        <dbReference type="ChEBI" id="CHEBI:57926"/>
    </ligand>
</feature>
<dbReference type="Pfam" id="PF01300">
    <property type="entry name" value="Sua5_yciO_yrdC"/>
    <property type="match status" value="1"/>
</dbReference>
<dbReference type="STRING" id="435908.IDSA_06980"/>
<dbReference type="GO" id="GO:0005737">
    <property type="term" value="C:cytoplasm"/>
    <property type="evidence" value="ECO:0007669"/>
    <property type="project" value="UniProtKB-SubCell"/>
</dbReference>
<dbReference type="PIRSF" id="PIRSF004930">
    <property type="entry name" value="Tln_factor_SUA5"/>
    <property type="match status" value="1"/>
</dbReference>
<dbReference type="GO" id="GO:0006450">
    <property type="term" value="P:regulation of translational fidelity"/>
    <property type="evidence" value="ECO:0007669"/>
    <property type="project" value="TreeGrafter"/>
</dbReference>
<evidence type="ECO:0000256" key="10">
    <source>
        <dbReference type="ARBA" id="ARBA00022840"/>
    </source>
</evidence>
<feature type="binding site" evidence="14">
    <location>
        <position position="193"/>
    </location>
    <ligand>
        <name>ATP</name>
        <dbReference type="ChEBI" id="CHEBI:30616"/>
    </ligand>
</feature>
<keyword evidence="10 13" id="KW-0067">ATP-binding</keyword>
<feature type="binding site" evidence="14">
    <location>
        <position position="56"/>
    </location>
    <ligand>
        <name>ATP</name>
        <dbReference type="ChEBI" id="CHEBI:30616"/>
    </ligand>
</feature>
<evidence type="ECO:0000256" key="3">
    <source>
        <dbReference type="ARBA" id="ARBA00012584"/>
    </source>
</evidence>
<dbReference type="InterPro" id="IPR005145">
    <property type="entry name" value="Sua5_C"/>
</dbReference>
<keyword evidence="5 13" id="KW-0963">Cytoplasm</keyword>
<feature type="domain" description="YrdC-like" evidence="15">
    <location>
        <begin position="11"/>
        <end position="197"/>
    </location>
</feature>